<evidence type="ECO:0008006" key="3">
    <source>
        <dbReference type="Google" id="ProtNLM"/>
    </source>
</evidence>
<dbReference type="Pfam" id="PF02575">
    <property type="entry name" value="YbaB_DNA_bd"/>
    <property type="match status" value="1"/>
</dbReference>
<organism evidence="1 2">
    <name type="scientific">Microbacterium binotii</name>
    <dbReference type="NCBI Taxonomy" id="462710"/>
    <lineage>
        <taxon>Bacteria</taxon>
        <taxon>Bacillati</taxon>
        <taxon>Actinomycetota</taxon>
        <taxon>Actinomycetes</taxon>
        <taxon>Micrococcales</taxon>
        <taxon>Microbacteriaceae</taxon>
        <taxon>Microbacterium</taxon>
    </lineage>
</organism>
<proteinExistence type="predicted"/>
<dbReference type="SUPFAM" id="SSF82607">
    <property type="entry name" value="YbaB-like"/>
    <property type="match status" value="1"/>
</dbReference>
<name>A0ABN3P9D5_9MICO</name>
<dbReference type="Proteomes" id="UP001500274">
    <property type="component" value="Unassembled WGS sequence"/>
</dbReference>
<evidence type="ECO:0000313" key="2">
    <source>
        <dbReference type="Proteomes" id="UP001500274"/>
    </source>
</evidence>
<accession>A0ABN3P9D5</accession>
<sequence length="132" mass="13972">MSLEADSLAALEAARMRVIAQTERARTAAHDAARMADDVRDARASINSVGREVTVTARAGGAIEQIDIAAAAFDLDARTLSRLVTDTVREAQRAAAEVALKRMAESLGADSPVVAQTREQVHAQFGAGTELR</sequence>
<dbReference type="InterPro" id="IPR036894">
    <property type="entry name" value="YbaB-like_sf"/>
</dbReference>
<dbReference type="Gene3D" id="3.30.1310.10">
    <property type="entry name" value="Nucleoid-associated protein YbaB-like domain"/>
    <property type="match status" value="1"/>
</dbReference>
<dbReference type="InterPro" id="IPR004401">
    <property type="entry name" value="YbaB/EbfC"/>
</dbReference>
<gene>
    <name evidence="1" type="ORF">GCM10009862_12740</name>
</gene>
<comment type="caution">
    <text evidence="1">The sequence shown here is derived from an EMBL/GenBank/DDBJ whole genome shotgun (WGS) entry which is preliminary data.</text>
</comment>
<protein>
    <recommendedName>
        <fullName evidence="3">YbaB/EbfC family DNA-binding protein</fullName>
    </recommendedName>
</protein>
<evidence type="ECO:0000313" key="1">
    <source>
        <dbReference type="EMBL" id="GAA2574999.1"/>
    </source>
</evidence>
<keyword evidence="2" id="KW-1185">Reference proteome</keyword>
<dbReference type="EMBL" id="BAAARI010000009">
    <property type="protein sequence ID" value="GAA2574999.1"/>
    <property type="molecule type" value="Genomic_DNA"/>
</dbReference>
<reference evidence="1 2" key="1">
    <citation type="journal article" date="2019" name="Int. J. Syst. Evol. Microbiol.">
        <title>The Global Catalogue of Microorganisms (GCM) 10K type strain sequencing project: providing services to taxonomists for standard genome sequencing and annotation.</title>
        <authorList>
            <consortium name="The Broad Institute Genomics Platform"/>
            <consortium name="The Broad Institute Genome Sequencing Center for Infectious Disease"/>
            <person name="Wu L."/>
            <person name="Ma J."/>
        </authorList>
    </citation>
    <scope>NUCLEOTIDE SEQUENCE [LARGE SCALE GENOMIC DNA]</scope>
    <source>
        <strain evidence="1 2">JCM 16365</strain>
    </source>
</reference>
<dbReference type="RefSeq" id="WP_344227858.1">
    <property type="nucleotide sequence ID" value="NZ_BAAARI010000009.1"/>
</dbReference>